<organism evidence="3 4">
    <name type="scientific">Vibrio europaeus</name>
    <dbReference type="NCBI Taxonomy" id="300876"/>
    <lineage>
        <taxon>Bacteria</taxon>
        <taxon>Pseudomonadati</taxon>
        <taxon>Pseudomonadota</taxon>
        <taxon>Gammaproteobacteria</taxon>
        <taxon>Vibrionales</taxon>
        <taxon>Vibrionaceae</taxon>
        <taxon>Vibrio</taxon>
        <taxon>Vibrio oreintalis group</taxon>
    </lineage>
</organism>
<evidence type="ECO:0000313" key="4">
    <source>
        <dbReference type="Proteomes" id="UP001150001"/>
    </source>
</evidence>
<dbReference type="InterPro" id="IPR036429">
    <property type="entry name" value="SpoA-like_sf"/>
</dbReference>
<dbReference type="Gene3D" id="2.30.330.10">
    <property type="entry name" value="SpoA-like"/>
    <property type="match status" value="1"/>
</dbReference>
<dbReference type="PRINTS" id="PR00956">
    <property type="entry name" value="FLGMOTORFLIN"/>
</dbReference>
<evidence type="ECO:0000259" key="2">
    <source>
        <dbReference type="Pfam" id="PF01052"/>
    </source>
</evidence>
<sequence length="326" mass="36432">MAARGKLMKLAFPKIEAENVELINRLCTKQCYFHGDNGGSLSITIAEKPQFSGYRLTAIIGSQTLHTDLASAHLQQWLGDILKETSFDSLPDSLQLELLGAQLEPYARELKQQFGQLPVLSKLEPITIESNQEQTLMLTAKGNNDTLCLWLSQGKNVLVEALPTLSSKINQQITLPIWLCLGTTQLAVSDFTALEQGDVVFFDHCYVADQQVVFQLSGKNLWRCKLEDQTIQILDKEPTMNDLHNQEPITEHQQLPVDLTFDVGQQTITLEQLTQLQPGYIFELDQPITNPVTLRANGKVIGQCELVDVNDKLGVRLLEIFTGENA</sequence>
<dbReference type="PANTHER" id="PTHR30034:SF6">
    <property type="entry name" value="YOP PROTEINS TRANSLOCATION PROTEIN Q"/>
    <property type="match status" value="1"/>
</dbReference>
<dbReference type="Pfam" id="PF01052">
    <property type="entry name" value="FliMN_C"/>
    <property type="match status" value="1"/>
</dbReference>
<keyword evidence="4" id="KW-1185">Reference proteome</keyword>
<dbReference type="NCBIfam" id="TIGR02551">
    <property type="entry name" value="SpaO_YscQ"/>
    <property type="match status" value="1"/>
</dbReference>
<evidence type="ECO:0000256" key="1">
    <source>
        <dbReference type="ARBA" id="ARBA00009226"/>
    </source>
</evidence>
<protein>
    <submittedName>
        <fullName evidence="3">Type III secretion system cytoplasmic ring protein SctQ</fullName>
    </submittedName>
</protein>
<comment type="caution">
    <text evidence="3">The sequence shown here is derived from an EMBL/GenBank/DDBJ whole genome shotgun (WGS) entry which is preliminary data.</text>
</comment>
<dbReference type="InterPro" id="IPR001172">
    <property type="entry name" value="FliN_T3SS_HrcQb"/>
</dbReference>
<dbReference type="EMBL" id="JAPFIT010000018">
    <property type="protein sequence ID" value="MDC5741579.1"/>
    <property type="molecule type" value="Genomic_DNA"/>
</dbReference>
<dbReference type="InterPro" id="IPR001543">
    <property type="entry name" value="FliN-like_C"/>
</dbReference>
<dbReference type="InterPro" id="IPR013385">
    <property type="entry name" value="T3SS_SpaO/YscQ/SpaO"/>
</dbReference>
<dbReference type="PANTHER" id="PTHR30034">
    <property type="entry name" value="FLAGELLAR MOTOR SWITCH PROTEIN FLIM"/>
    <property type="match status" value="1"/>
</dbReference>
<feature type="domain" description="Flagellar motor switch protein FliN-like C-terminal" evidence="2">
    <location>
        <begin position="253"/>
        <end position="320"/>
    </location>
</feature>
<accession>A0ABT5GWD0</accession>
<name>A0ABT5GWD0_9VIBR</name>
<proteinExistence type="inferred from homology"/>
<dbReference type="SUPFAM" id="SSF101801">
    <property type="entry name" value="Surface presentation of antigens (SPOA)"/>
    <property type="match status" value="2"/>
</dbReference>
<comment type="similarity">
    <text evidence="1">Belongs to the FliN/MopA/SpaO family.</text>
</comment>
<evidence type="ECO:0000313" key="3">
    <source>
        <dbReference type="EMBL" id="MDC5741579.1"/>
    </source>
</evidence>
<dbReference type="Proteomes" id="UP001150001">
    <property type="component" value="Unassembled WGS sequence"/>
</dbReference>
<reference evidence="3" key="1">
    <citation type="submission" date="2022-11" db="EMBL/GenBank/DDBJ databases">
        <title>Role of the vibriolysin VemA secreted by the emergent pathogen Vibrio europaeus in the colonization of Manila clam mucus.</title>
        <authorList>
            <person name="Martinez C."/>
            <person name="Rodriguez S."/>
            <person name="Vences A."/>
            <person name="Barja J.L."/>
            <person name="Toranzo A.E."/>
            <person name="Dubert J."/>
        </authorList>
    </citation>
    <scope>NUCLEOTIDE SEQUENCE</scope>
    <source>
        <strain evidence="3">3454</strain>
    </source>
</reference>
<gene>
    <name evidence="3" type="primary">sctQ</name>
    <name evidence="3" type="ORF">OPW20_16015</name>
</gene>